<evidence type="ECO:0000256" key="2">
    <source>
        <dbReference type="SAM" id="Phobius"/>
    </source>
</evidence>
<dbReference type="InterPro" id="IPR016181">
    <property type="entry name" value="Acyl_CoA_acyltransferase"/>
</dbReference>
<dbReference type="Proteomes" id="UP000241829">
    <property type="component" value="Chromosome"/>
</dbReference>
<feature type="transmembrane region" description="Helical" evidence="2">
    <location>
        <begin position="42"/>
        <end position="63"/>
    </location>
</feature>
<dbReference type="CDD" id="cd04301">
    <property type="entry name" value="NAT_SF"/>
    <property type="match status" value="1"/>
</dbReference>
<keyword evidence="4" id="KW-0808">Transferase</keyword>
<protein>
    <submittedName>
        <fullName evidence="4">GNAT family N-acetyltransferase</fullName>
    </submittedName>
</protein>
<dbReference type="Gene3D" id="3.40.630.30">
    <property type="match status" value="1"/>
</dbReference>
<gene>
    <name evidence="4" type="ORF">C7H73_11455</name>
</gene>
<proteinExistence type="predicted"/>
<evidence type="ECO:0000313" key="4">
    <source>
        <dbReference type="EMBL" id="AVP58215.1"/>
    </source>
</evidence>
<name>A0A2P1NMD3_9BURK</name>
<dbReference type="AlphaFoldDB" id="A0A2P1NMD3"/>
<evidence type="ECO:0000259" key="3">
    <source>
        <dbReference type="PROSITE" id="PS51186"/>
    </source>
</evidence>
<feature type="region of interest" description="Disordered" evidence="1">
    <location>
        <begin position="161"/>
        <end position="182"/>
    </location>
</feature>
<dbReference type="GO" id="GO:0016747">
    <property type="term" value="F:acyltransferase activity, transferring groups other than amino-acyl groups"/>
    <property type="evidence" value="ECO:0007669"/>
    <property type="project" value="InterPro"/>
</dbReference>
<keyword evidence="5" id="KW-1185">Reference proteome</keyword>
<dbReference type="PROSITE" id="PS51186">
    <property type="entry name" value="GNAT"/>
    <property type="match status" value="1"/>
</dbReference>
<reference evidence="5" key="1">
    <citation type="submission" date="2018-03" db="EMBL/GenBank/DDBJ databases">
        <title>Genome sequencing of Melaminivora sp. strain SC2-7.</title>
        <authorList>
            <person name="Kim S.-J."/>
            <person name="Heo J."/>
            <person name="Ahn J.-H."/>
            <person name="Kwon S.-W."/>
        </authorList>
    </citation>
    <scope>NUCLEOTIDE SEQUENCE [LARGE SCALE GENOMIC DNA]</scope>
    <source>
        <strain evidence="5">SC2-7</strain>
    </source>
</reference>
<feature type="domain" description="N-acetyltransferase" evidence="3">
    <location>
        <begin position="4"/>
        <end position="151"/>
    </location>
</feature>
<dbReference type="OrthoDB" id="9799092at2"/>
<dbReference type="InterPro" id="IPR000182">
    <property type="entry name" value="GNAT_dom"/>
</dbReference>
<dbReference type="RefSeq" id="WP_106846767.1">
    <property type="nucleotide sequence ID" value="NZ_CP027792.1"/>
</dbReference>
<evidence type="ECO:0000256" key="1">
    <source>
        <dbReference type="SAM" id="MobiDB-lite"/>
    </source>
</evidence>
<evidence type="ECO:0000313" key="5">
    <source>
        <dbReference type="Proteomes" id="UP000241829"/>
    </source>
</evidence>
<dbReference type="PANTHER" id="PTHR43617:SF33">
    <property type="entry name" value="SPORE COAT POLYSACCHARIDE BIOSYNTHESIS PROTEIN SPSD"/>
    <property type="match status" value="1"/>
</dbReference>
<keyword evidence="2" id="KW-0812">Transmembrane</keyword>
<dbReference type="InterPro" id="IPR050276">
    <property type="entry name" value="MshD_Acetyltransferase"/>
</dbReference>
<dbReference type="PANTHER" id="PTHR43617">
    <property type="entry name" value="L-AMINO ACID N-ACETYLTRANSFERASE"/>
    <property type="match status" value="1"/>
</dbReference>
<keyword evidence="2" id="KW-1133">Transmembrane helix</keyword>
<dbReference type="Pfam" id="PF00583">
    <property type="entry name" value="Acetyltransf_1"/>
    <property type="match status" value="1"/>
</dbReference>
<dbReference type="KEGG" id="melm:C7H73_11455"/>
<sequence>MSSIQLRPGDHQDLQQLLELEQQAFASDRISKRSWLSLLKSASAVVLIASFGSAVAGSAVVLLRKRSSIARLYSIAVKGGYRGMGVGRALAVDSLRVAEQLGCKQIRLESRIDNLRAHELFHSLGFQSFGRPVDNYYADGKAAIRFCRSLPRCTAEAGHAVTGVHSSRGRRDQDDEPFTEAV</sequence>
<dbReference type="EMBL" id="CP027792">
    <property type="protein sequence ID" value="AVP58215.1"/>
    <property type="molecule type" value="Genomic_DNA"/>
</dbReference>
<organism evidence="4 5">
    <name type="scientific">Pulveribacter suum</name>
    <dbReference type="NCBI Taxonomy" id="2116657"/>
    <lineage>
        <taxon>Bacteria</taxon>
        <taxon>Pseudomonadati</taxon>
        <taxon>Pseudomonadota</taxon>
        <taxon>Betaproteobacteria</taxon>
        <taxon>Burkholderiales</taxon>
        <taxon>Comamonadaceae</taxon>
        <taxon>Pulveribacter</taxon>
    </lineage>
</organism>
<keyword evidence="2" id="KW-0472">Membrane</keyword>
<accession>A0A2P1NMD3</accession>
<dbReference type="SUPFAM" id="SSF55729">
    <property type="entry name" value="Acyl-CoA N-acyltransferases (Nat)"/>
    <property type="match status" value="1"/>
</dbReference>